<keyword evidence="4" id="KW-1185">Reference proteome</keyword>
<dbReference type="SUPFAM" id="SSF56747">
    <property type="entry name" value="Prim-pol domain"/>
    <property type="match status" value="1"/>
</dbReference>
<dbReference type="InterPro" id="IPR015330">
    <property type="entry name" value="DNA_primase/pol_bifunc_N"/>
</dbReference>
<proteinExistence type="predicted"/>
<evidence type="ECO:0000259" key="2">
    <source>
        <dbReference type="Pfam" id="PF09250"/>
    </source>
</evidence>
<evidence type="ECO:0000313" key="3">
    <source>
        <dbReference type="EMBL" id="AXR81794.1"/>
    </source>
</evidence>
<evidence type="ECO:0000313" key="4">
    <source>
        <dbReference type="Proteomes" id="UP000258613"/>
    </source>
</evidence>
<dbReference type="KEGG" id="nag:AArcMg_1786"/>
<feature type="compositionally biased region" description="Basic and acidic residues" evidence="1">
    <location>
        <begin position="439"/>
        <end position="463"/>
    </location>
</feature>
<organism evidence="3 4">
    <name type="scientific">Natrarchaeobaculum sulfurireducens</name>
    <dbReference type="NCBI Taxonomy" id="2044521"/>
    <lineage>
        <taxon>Archaea</taxon>
        <taxon>Methanobacteriati</taxon>
        <taxon>Methanobacteriota</taxon>
        <taxon>Stenosarchaea group</taxon>
        <taxon>Halobacteria</taxon>
        <taxon>Halobacteriales</taxon>
        <taxon>Natrialbaceae</taxon>
        <taxon>Natrarchaeobaculum</taxon>
    </lineage>
</organism>
<gene>
    <name evidence="3" type="ORF">AArcMg_1786</name>
</gene>
<dbReference type="Proteomes" id="UP000258613">
    <property type="component" value="Chromosome"/>
</dbReference>
<evidence type="ECO:0000256" key="1">
    <source>
        <dbReference type="SAM" id="MobiDB-lite"/>
    </source>
</evidence>
<feature type="region of interest" description="Disordered" evidence="1">
    <location>
        <begin position="247"/>
        <end position="276"/>
    </location>
</feature>
<sequence length="479" mass="53348">MYEEACRRAGRETWEPVEQSVLLDILGEVGMAELVTDGVLADLGDWTQMELPNCDPAWYCRSGLEPRPREFREFHELLVENAPAGYEPYYFRVRAASKAPAIEYGSWKSEENRLSFQEALDWMRSGGNVGIAGTPDDPLVNVDIDDDEETAPEDIPSTLRARSRSRTGFHAWYFAEDEIPNIPTDTAGEIRTDWQYVVAPGSFVASFASELPDEADSPGYYTVEETSPVARIEYEDLPAVFREFHEEMEDEAESGEERADAAETEVEPPEPAEGRKSAVYDVEMQDVLRSVGGGSTQESDRWSAIWHSSDTSSNMSYSDGKLHCWRHNVAHGPLQALAVLCDESGGGDSACRQIGTGHRSSGAGGCSLRGDWRLSWYAWLEAKRRGLIPEDDAVPYTVIDGLATERGLMKYPEEHDRDTLPAATYNAVLYLIEDEYDVDPGRDPVGRDRDKKKGEAKAAKETAEGEDEEIVASLMDDML</sequence>
<name>A0A346PQJ9_9EURY</name>
<dbReference type="Pfam" id="PF09250">
    <property type="entry name" value="Prim-Pol"/>
    <property type="match status" value="1"/>
</dbReference>
<accession>A0A346PQJ9</accession>
<reference evidence="4" key="1">
    <citation type="submission" date="2018-02" db="EMBL/GenBank/DDBJ databases">
        <title>Phenotypic and genomic properties of facultatively anaerobic sulfur-reducing natronoarchaea from hypersaline soda lakes.</title>
        <authorList>
            <person name="Sorokin D.Y."/>
            <person name="Kublanov I.V."/>
            <person name="Roman P."/>
            <person name="Sinninghe Damste J.S."/>
            <person name="Golyshin P.N."/>
            <person name="Rojo D."/>
            <person name="Ciordia S."/>
            <person name="Mena M.D.C."/>
            <person name="Ferrer M."/>
            <person name="Messina E."/>
            <person name="Smedile F."/>
            <person name="La Spada G."/>
            <person name="La Cono V."/>
            <person name="Yakimov M.M."/>
        </authorList>
    </citation>
    <scope>NUCLEOTIDE SEQUENCE [LARGE SCALE GENOMIC DNA]</scope>
    <source>
        <strain evidence="4">AArc-Mg</strain>
    </source>
</reference>
<feature type="region of interest" description="Disordered" evidence="1">
    <location>
        <begin position="439"/>
        <end position="479"/>
    </location>
</feature>
<feature type="domain" description="DNA primase/polymerase bifunctional N-terminal" evidence="2">
    <location>
        <begin position="93"/>
        <end position="204"/>
    </location>
</feature>
<dbReference type="EMBL" id="CP027033">
    <property type="protein sequence ID" value="AXR81794.1"/>
    <property type="molecule type" value="Genomic_DNA"/>
</dbReference>
<dbReference type="AlphaFoldDB" id="A0A346PQJ9"/>
<protein>
    <recommendedName>
        <fullName evidence="2">DNA primase/polymerase bifunctional N-terminal domain-containing protein</fullName>
    </recommendedName>
</protein>